<name>A0A2S6HA24_9GAMM</name>
<protein>
    <submittedName>
        <fullName evidence="1">Uncharacterized protein</fullName>
    </submittedName>
</protein>
<organism evidence="1 2">
    <name type="scientific">Methylobacter tundripaludum</name>
    <dbReference type="NCBI Taxonomy" id="173365"/>
    <lineage>
        <taxon>Bacteria</taxon>
        <taxon>Pseudomonadati</taxon>
        <taxon>Pseudomonadota</taxon>
        <taxon>Gammaproteobacteria</taxon>
        <taxon>Methylococcales</taxon>
        <taxon>Methylococcaceae</taxon>
        <taxon>Methylobacter</taxon>
    </lineage>
</organism>
<sequence>MLNPLLIEVNTLFSVERVSSIKCISSRLNRLIFHADTVALESIIWRFRAPVLANFIEKQNKVNESVKISACAFYYC</sequence>
<dbReference type="Proteomes" id="UP000240010">
    <property type="component" value="Unassembled WGS sequence"/>
</dbReference>
<reference evidence="1 2" key="1">
    <citation type="submission" date="2018-02" db="EMBL/GenBank/DDBJ databases">
        <title>Subsurface microbial communities from deep shales in Ohio and West Virginia, USA.</title>
        <authorList>
            <person name="Wrighton K."/>
        </authorList>
    </citation>
    <scope>NUCLEOTIDE SEQUENCE [LARGE SCALE GENOMIC DNA]</scope>
    <source>
        <strain evidence="1 2">OWC-DMM</strain>
    </source>
</reference>
<accession>A0A2S6HA24</accession>
<proteinExistence type="predicted"/>
<evidence type="ECO:0000313" key="1">
    <source>
        <dbReference type="EMBL" id="PPK74315.1"/>
    </source>
</evidence>
<dbReference type="EMBL" id="PTIZ01000010">
    <property type="protein sequence ID" value="PPK74315.1"/>
    <property type="molecule type" value="Genomic_DNA"/>
</dbReference>
<evidence type="ECO:0000313" key="2">
    <source>
        <dbReference type="Proteomes" id="UP000240010"/>
    </source>
</evidence>
<gene>
    <name evidence="1" type="ORF">B0F87_110112</name>
</gene>
<comment type="caution">
    <text evidence="1">The sequence shown here is derived from an EMBL/GenBank/DDBJ whole genome shotgun (WGS) entry which is preliminary data.</text>
</comment>
<dbReference type="AlphaFoldDB" id="A0A2S6HA24"/>